<dbReference type="Gene3D" id="1.10.3210.10">
    <property type="entry name" value="Hypothetical protein af1432"/>
    <property type="match status" value="1"/>
</dbReference>
<dbReference type="EMBL" id="JACIBY010000005">
    <property type="protein sequence ID" value="MBB3838912.1"/>
    <property type="molecule type" value="Genomic_DNA"/>
</dbReference>
<dbReference type="InterPro" id="IPR056471">
    <property type="entry name" value="HD-CE"/>
</dbReference>
<dbReference type="Proteomes" id="UP000541352">
    <property type="component" value="Unassembled WGS sequence"/>
</dbReference>
<sequence>MSWIEQNFEKHILKMLKKELNNREDADKYYTHYKSIRNKLVDEIFPNISVKEPNLTDHSAKHIQNVMSNAFIILNKGMVKEFSGWDWYFLGMTILFHDVGNVFDRKEHWKYDTITKIYDDFLHKDANYKRERHQIATAAEAHSGNSRDGSKDTMKSIDPTGDIDNGYPVKLRDVAVILRFADELAEGPQRTSYFMQKNKLIHKNSLKFHEYASQTSIFIDKNNERIALTYDLRIETKTDKNLKKLEDNLKYIYSRVHKLDQERKYARHYSSFCEQFKKTSVAINITLKDRTVVQLNNCILDDLTIPGQEEYKSLESKYEDYKINNIINKITKFD</sequence>
<organism evidence="2 3">
    <name type="scientific">Runella defluvii</name>
    <dbReference type="NCBI Taxonomy" id="370973"/>
    <lineage>
        <taxon>Bacteria</taxon>
        <taxon>Pseudomonadati</taxon>
        <taxon>Bacteroidota</taxon>
        <taxon>Cytophagia</taxon>
        <taxon>Cytophagales</taxon>
        <taxon>Spirosomataceae</taxon>
        <taxon>Runella</taxon>
    </lineage>
</organism>
<reference evidence="2 3" key="1">
    <citation type="submission" date="2020-08" db="EMBL/GenBank/DDBJ databases">
        <title>Genomic Encyclopedia of Type Strains, Phase IV (KMG-IV): sequencing the most valuable type-strain genomes for metagenomic binning, comparative biology and taxonomic classification.</title>
        <authorList>
            <person name="Goeker M."/>
        </authorList>
    </citation>
    <scope>NUCLEOTIDE SEQUENCE [LARGE SCALE GENOMIC DNA]</scope>
    <source>
        <strain evidence="2 3">DSM 17976</strain>
    </source>
</reference>
<dbReference type="Pfam" id="PF24391">
    <property type="entry name" value="HD-CE"/>
    <property type="match status" value="1"/>
</dbReference>
<name>A0A7W5ZKB4_9BACT</name>
<accession>A0A7W5ZKB4</accession>
<comment type="caution">
    <text evidence="2">The sequence shown here is derived from an EMBL/GenBank/DDBJ whole genome shotgun (WGS) entry which is preliminary data.</text>
</comment>
<proteinExistence type="predicted"/>
<evidence type="ECO:0000313" key="2">
    <source>
        <dbReference type="EMBL" id="MBB3838912.1"/>
    </source>
</evidence>
<protein>
    <recommendedName>
        <fullName evidence="1">HD-CE domain-containing protein</fullName>
    </recommendedName>
</protein>
<evidence type="ECO:0000313" key="3">
    <source>
        <dbReference type="Proteomes" id="UP000541352"/>
    </source>
</evidence>
<dbReference type="SUPFAM" id="SSF109604">
    <property type="entry name" value="HD-domain/PDEase-like"/>
    <property type="match status" value="1"/>
</dbReference>
<feature type="domain" description="HD-CE" evidence="1">
    <location>
        <begin position="53"/>
        <end position="257"/>
    </location>
</feature>
<dbReference type="RefSeq" id="WP_183974711.1">
    <property type="nucleotide sequence ID" value="NZ_JACIBY010000005.1"/>
</dbReference>
<dbReference type="AlphaFoldDB" id="A0A7W5ZKB4"/>
<gene>
    <name evidence="2" type="ORF">FHS57_002918</name>
</gene>
<evidence type="ECO:0000259" key="1">
    <source>
        <dbReference type="Pfam" id="PF24391"/>
    </source>
</evidence>
<keyword evidence="3" id="KW-1185">Reference proteome</keyword>